<gene>
    <name evidence="9" type="ORF">DEO27_005825</name>
</gene>
<dbReference type="SUPFAM" id="SSF55785">
    <property type="entry name" value="PYP-like sensor domain (PAS domain)"/>
    <property type="match status" value="5"/>
</dbReference>
<dbReference type="Gene3D" id="3.30.450.20">
    <property type="entry name" value="PAS domain"/>
    <property type="match status" value="6"/>
</dbReference>
<dbReference type="FunFam" id="3.30.565.10:FF:000006">
    <property type="entry name" value="Sensor histidine kinase WalK"/>
    <property type="match status" value="1"/>
</dbReference>
<dbReference type="PANTHER" id="PTHR43304:SF1">
    <property type="entry name" value="PAC DOMAIN-CONTAINING PROTEIN"/>
    <property type="match status" value="1"/>
</dbReference>
<dbReference type="PANTHER" id="PTHR43304">
    <property type="entry name" value="PHYTOCHROME-LIKE PROTEIN CPH1"/>
    <property type="match status" value="1"/>
</dbReference>
<dbReference type="Proteomes" id="UP000251402">
    <property type="component" value="Chromosome"/>
</dbReference>
<dbReference type="InterPro" id="IPR004358">
    <property type="entry name" value="Sig_transdc_His_kin-like_C"/>
</dbReference>
<accession>A0A5C1HUH7</accession>
<dbReference type="GO" id="GO:0000155">
    <property type="term" value="F:phosphorelay sensor kinase activity"/>
    <property type="evidence" value="ECO:0007669"/>
    <property type="project" value="InterPro"/>
</dbReference>
<dbReference type="InterPro" id="IPR013655">
    <property type="entry name" value="PAS_fold_3"/>
</dbReference>
<evidence type="ECO:0000259" key="6">
    <source>
        <dbReference type="PROSITE" id="PS50109"/>
    </source>
</evidence>
<dbReference type="KEGG" id="mrub:DEO27_005825"/>
<dbReference type="InterPro" id="IPR003594">
    <property type="entry name" value="HATPase_dom"/>
</dbReference>
<evidence type="ECO:0000259" key="8">
    <source>
        <dbReference type="PROSITE" id="PS50113"/>
    </source>
</evidence>
<dbReference type="SMART" id="SM00387">
    <property type="entry name" value="HATPase_c"/>
    <property type="match status" value="1"/>
</dbReference>
<name>A0A5C1HUH7_9SPHI</name>
<organism evidence="9 10">
    <name type="scientific">Mucilaginibacter rubeus</name>
    <dbReference type="NCBI Taxonomy" id="2027860"/>
    <lineage>
        <taxon>Bacteria</taxon>
        <taxon>Pseudomonadati</taxon>
        <taxon>Bacteroidota</taxon>
        <taxon>Sphingobacteriia</taxon>
        <taxon>Sphingobacteriales</taxon>
        <taxon>Sphingobacteriaceae</taxon>
        <taxon>Mucilaginibacter</taxon>
    </lineage>
</organism>
<evidence type="ECO:0000256" key="4">
    <source>
        <dbReference type="ARBA" id="ARBA00022679"/>
    </source>
</evidence>
<feature type="domain" description="Histidine kinase" evidence="6">
    <location>
        <begin position="802"/>
        <end position="1018"/>
    </location>
</feature>
<dbReference type="InterPro" id="IPR035965">
    <property type="entry name" value="PAS-like_dom_sf"/>
</dbReference>
<dbReference type="SUPFAM" id="SSF47384">
    <property type="entry name" value="Homodimeric domain of signal transducing histidine kinase"/>
    <property type="match status" value="1"/>
</dbReference>
<feature type="domain" description="PAC" evidence="8">
    <location>
        <begin position="746"/>
        <end position="798"/>
    </location>
</feature>
<keyword evidence="4" id="KW-0808">Transferase</keyword>
<dbReference type="CDD" id="cd00082">
    <property type="entry name" value="HisKA"/>
    <property type="match status" value="1"/>
</dbReference>
<dbReference type="SMART" id="SM00388">
    <property type="entry name" value="HisKA"/>
    <property type="match status" value="1"/>
</dbReference>
<feature type="domain" description="PAC" evidence="8">
    <location>
        <begin position="500"/>
        <end position="552"/>
    </location>
</feature>
<dbReference type="InterPro" id="IPR036890">
    <property type="entry name" value="HATPase_C_sf"/>
</dbReference>
<keyword evidence="3" id="KW-0597">Phosphoprotein</keyword>
<dbReference type="PROSITE" id="PS50112">
    <property type="entry name" value="PAS"/>
    <property type="match status" value="1"/>
</dbReference>
<dbReference type="CDD" id="cd00130">
    <property type="entry name" value="PAS"/>
    <property type="match status" value="2"/>
</dbReference>
<evidence type="ECO:0000256" key="5">
    <source>
        <dbReference type="ARBA" id="ARBA00022777"/>
    </source>
</evidence>
<dbReference type="Pfam" id="PF02518">
    <property type="entry name" value="HATPase_c"/>
    <property type="match status" value="1"/>
</dbReference>
<feature type="domain" description="PAS" evidence="7">
    <location>
        <begin position="672"/>
        <end position="743"/>
    </location>
</feature>
<reference evidence="9" key="1">
    <citation type="submission" date="2019-08" db="EMBL/GenBank/DDBJ databases">
        <title>Comparative genome analysis confer to the adaptation heavy metal polluted environment.</title>
        <authorList>
            <person name="Li Y."/>
        </authorList>
    </citation>
    <scope>NUCLEOTIDE SEQUENCE [LARGE SCALE GENOMIC DNA]</scope>
    <source>
        <strain evidence="9">P1</strain>
    </source>
</reference>
<feature type="domain" description="PAC" evidence="8">
    <location>
        <begin position="245"/>
        <end position="298"/>
    </location>
</feature>
<evidence type="ECO:0000256" key="2">
    <source>
        <dbReference type="ARBA" id="ARBA00012438"/>
    </source>
</evidence>
<dbReference type="SMART" id="SM00086">
    <property type="entry name" value="PAC"/>
    <property type="match status" value="4"/>
</dbReference>
<keyword evidence="5" id="KW-0418">Kinase</keyword>
<evidence type="ECO:0000256" key="1">
    <source>
        <dbReference type="ARBA" id="ARBA00000085"/>
    </source>
</evidence>
<dbReference type="SMART" id="SM00091">
    <property type="entry name" value="PAS"/>
    <property type="match status" value="4"/>
</dbReference>
<dbReference type="InterPro" id="IPR005467">
    <property type="entry name" value="His_kinase_dom"/>
</dbReference>
<dbReference type="InterPro" id="IPR036097">
    <property type="entry name" value="HisK_dim/P_sf"/>
</dbReference>
<dbReference type="Gene3D" id="2.10.70.100">
    <property type="match status" value="2"/>
</dbReference>
<dbReference type="Pfam" id="PF08448">
    <property type="entry name" value="PAS_4"/>
    <property type="match status" value="1"/>
</dbReference>
<dbReference type="RefSeq" id="WP_112572200.1">
    <property type="nucleotide sequence ID" value="NZ_CP043450.1"/>
</dbReference>
<dbReference type="CDD" id="cd00075">
    <property type="entry name" value="HATPase"/>
    <property type="match status" value="1"/>
</dbReference>
<dbReference type="PROSITE" id="PS50109">
    <property type="entry name" value="HIS_KIN"/>
    <property type="match status" value="1"/>
</dbReference>
<proteinExistence type="predicted"/>
<dbReference type="Pfam" id="PF13426">
    <property type="entry name" value="PAS_9"/>
    <property type="match status" value="1"/>
</dbReference>
<dbReference type="NCBIfam" id="TIGR00229">
    <property type="entry name" value="sensory_box"/>
    <property type="match status" value="2"/>
</dbReference>
<dbReference type="PROSITE" id="PS50113">
    <property type="entry name" value="PAC"/>
    <property type="match status" value="4"/>
</dbReference>
<dbReference type="EC" id="2.7.13.3" evidence="2"/>
<feature type="domain" description="PAC" evidence="8">
    <location>
        <begin position="621"/>
        <end position="671"/>
    </location>
</feature>
<dbReference type="SUPFAM" id="SSF55874">
    <property type="entry name" value="ATPase domain of HSP90 chaperone/DNA topoisomerase II/histidine kinase"/>
    <property type="match status" value="1"/>
</dbReference>
<sequence length="1021" mass="115734">MQQDSLKFLQGGGEMGALIRAHDWSGTSIGTPDQWPVSLRTTIGIVLNSRFPMFMYWGPDLVCFYNDAYRPSLGINGKHPILLGQPAKIFWAEIWHILEPLIVQVLSGGGATWHEDQLIPFFRNGTIEDIYWTFSYSPVIDESGNPGGILVACTETTEKVLAFNKLKESKTELEFAIDAAELGTWDLNPHTNKFIGNDRLKDWFGLDPHDEIELDSAIAVIAEKDRQRVADAIRAALLPSSGGKYDVEYTIVNPRTKIERVVRAKGKALYDENGVAIRLNGTLQDITDETVARLELIESEQNFRSLILQAPVAIAVFKGRDYVVEIANAPVFELWGKTAEETVGKPIFEGLPEAKGQGLEALLDHVYNTGERFIAVERPVYLPRNGKIEKTYVDFVYEALKDSNGVTGIIAVASEVTNQVIAKRKIEDAEERARLAIDVAEMGTFDLNLVTDEVITSPRFNVIMDIDESPDHESYIDRIFPDDRHIRDKAFDVALKTGQLFYTGRVLWRDGSMHVIEAEGKVYYDDERIPVRMLGTVIDVTKQKNAEDELKRFKFMADNASDIFMLLRADGSIAYVNSVALDDWCYSEEESLTMNVADIDIYHDDITFNRAFNKAQQQNIPQYETLYRRKNGSVYPVEINMVSLMLSDEPYLFAVARDITDRRKSREELVQINQRLEIALEAGRLGSYELDLETGIMFCTPQCKANYGLDKDAVFNFPDLLSVMLPEYRDVVQKRVNEAIRNRTVYNAEYRVAWPDGSIHWINASGKARYNDMGEATQMVGVTFDISEQKLLQQQKDEFIGIASHELKTPVTSIKAYTQVLERMLTKKGDTLEASMISKMDAQLNRLTSLIADLLDVTKINSGRLQFNYTLFDFNTLIKEVTEDLQRTTKKHTLIEQLQETGQVYADRERISQVLVNLITNAIKYSPHTENIILKSWIENDEVMVSVQDFGIGISKEKQSRVFEQFYRVSGAKQHTFPGLGLGLYISSEIIKREGGRIWVDSEEGKGSTFYFALPVKNDKE</sequence>
<dbReference type="EMBL" id="CP043450">
    <property type="protein sequence ID" value="QEM09557.1"/>
    <property type="molecule type" value="Genomic_DNA"/>
</dbReference>
<protein>
    <recommendedName>
        <fullName evidence="2">histidine kinase</fullName>
        <ecNumber evidence="2">2.7.13.3</ecNumber>
    </recommendedName>
</protein>
<dbReference type="AlphaFoldDB" id="A0A5C1HUH7"/>
<dbReference type="Pfam" id="PF00512">
    <property type="entry name" value="HisKA"/>
    <property type="match status" value="1"/>
</dbReference>
<dbReference type="InterPro" id="IPR000700">
    <property type="entry name" value="PAS-assoc_C"/>
</dbReference>
<dbReference type="Pfam" id="PF08447">
    <property type="entry name" value="PAS_3"/>
    <property type="match status" value="3"/>
</dbReference>
<dbReference type="Gene3D" id="1.10.287.130">
    <property type="match status" value="1"/>
</dbReference>
<evidence type="ECO:0000256" key="3">
    <source>
        <dbReference type="ARBA" id="ARBA00022553"/>
    </source>
</evidence>
<comment type="catalytic activity">
    <reaction evidence="1">
        <text>ATP + protein L-histidine = ADP + protein N-phospho-L-histidine.</text>
        <dbReference type="EC" id="2.7.13.3"/>
    </reaction>
</comment>
<dbReference type="Gene3D" id="3.30.565.10">
    <property type="entry name" value="Histidine kinase-like ATPase, C-terminal domain"/>
    <property type="match status" value="1"/>
</dbReference>
<dbReference type="InterPro" id="IPR000014">
    <property type="entry name" value="PAS"/>
</dbReference>
<evidence type="ECO:0000313" key="9">
    <source>
        <dbReference type="EMBL" id="QEM09557.1"/>
    </source>
</evidence>
<evidence type="ECO:0000313" key="10">
    <source>
        <dbReference type="Proteomes" id="UP000251402"/>
    </source>
</evidence>
<dbReference type="InterPro" id="IPR013656">
    <property type="entry name" value="PAS_4"/>
</dbReference>
<dbReference type="InterPro" id="IPR052162">
    <property type="entry name" value="Sensor_kinase/Photoreceptor"/>
</dbReference>
<dbReference type="PRINTS" id="PR00344">
    <property type="entry name" value="BCTRLSENSOR"/>
</dbReference>
<dbReference type="InterPro" id="IPR003661">
    <property type="entry name" value="HisK_dim/P_dom"/>
</dbReference>
<evidence type="ECO:0000259" key="7">
    <source>
        <dbReference type="PROSITE" id="PS50112"/>
    </source>
</evidence>
<keyword evidence="10" id="KW-1185">Reference proteome</keyword>
<dbReference type="InterPro" id="IPR001610">
    <property type="entry name" value="PAC"/>
</dbReference>
<dbReference type="OrthoDB" id="9813151at2"/>